<gene>
    <name evidence="6" type="ORF">KFK09_028120</name>
</gene>
<evidence type="ECO:0000256" key="1">
    <source>
        <dbReference type="ARBA" id="ARBA00005615"/>
    </source>
</evidence>
<feature type="chain" id="PRO_5035841958" description="Trehalase" evidence="5">
    <location>
        <begin position="38"/>
        <end position="567"/>
    </location>
</feature>
<reference evidence="6" key="1">
    <citation type="journal article" date="2022" name="Front. Genet.">
        <title>Chromosome-Scale Assembly of the Dendrobium nobile Genome Provides Insights Into the Molecular Mechanism of the Biosynthesis of the Medicinal Active Ingredient of Dendrobium.</title>
        <authorList>
            <person name="Xu Q."/>
            <person name="Niu S.-C."/>
            <person name="Li K.-L."/>
            <person name="Zheng P.-J."/>
            <person name="Zhang X.-J."/>
            <person name="Jia Y."/>
            <person name="Liu Y."/>
            <person name="Niu Y.-X."/>
            <person name="Yu L.-H."/>
            <person name="Chen D.-F."/>
            <person name="Zhang G.-Q."/>
        </authorList>
    </citation>
    <scope>NUCLEOTIDE SEQUENCE</scope>
    <source>
        <tissue evidence="6">Leaf</tissue>
    </source>
</reference>
<dbReference type="SUPFAM" id="SSF48208">
    <property type="entry name" value="Six-hairpin glycosidases"/>
    <property type="match status" value="1"/>
</dbReference>
<evidence type="ECO:0000313" key="6">
    <source>
        <dbReference type="EMBL" id="KAI0488292.1"/>
    </source>
</evidence>
<comment type="caution">
    <text evidence="6">The sequence shown here is derived from an EMBL/GenBank/DDBJ whole genome shotgun (WGS) entry which is preliminary data.</text>
</comment>
<comment type="catalytic activity">
    <reaction evidence="4">
        <text>alpha,alpha-trehalose + H2O = alpha-D-glucose + beta-D-glucose</text>
        <dbReference type="Rhea" id="RHEA:32675"/>
        <dbReference type="ChEBI" id="CHEBI:15377"/>
        <dbReference type="ChEBI" id="CHEBI:15903"/>
        <dbReference type="ChEBI" id="CHEBI:16551"/>
        <dbReference type="ChEBI" id="CHEBI:17925"/>
        <dbReference type="EC" id="3.2.1.28"/>
    </reaction>
</comment>
<keyword evidence="5" id="KW-0732">Signal</keyword>
<evidence type="ECO:0000256" key="4">
    <source>
        <dbReference type="RuleBase" id="RU361180"/>
    </source>
</evidence>
<evidence type="ECO:0000313" key="7">
    <source>
        <dbReference type="Proteomes" id="UP000829196"/>
    </source>
</evidence>
<dbReference type="Pfam" id="PF01204">
    <property type="entry name" value="Trehalase"/>
    <property type="match status" value="2"/>
</dbReference>
<feature type="signal peptide" evidence="5">
    <location>
        <begin position="1"/>
        <end position="37"/>
    </location>
</feature>
<protein>
    <recommendedName>
        <fullName evidence="4">Trehalase</fullName>
        <ecNumber evidence="4">3.2.1.28</ecNumber>
    </recommendedName>
    <alternativeName>
        <fullName evidence="4">Alpha-trehalose glucohydrolase</fullName>
    </alternativeName>
</protein>
<dbReference type="AlphaFoldDB" id="A0A8T3A2I3"/>
<dbReference type="Gene3D" id="1.50.10.10">
    <property type="match status" value="2"/>
</dbReference>
<proteinExistence type="inferred from homology"/>
<dbReference type="EC" id="3.2.1.28" evidence="4"/>
<keyword evidence="3 4" id="KW-0326">Glycosidase</keyword>
<dbReference type="InterPro" id="IPR008928">
    <property type="entry name" value="6-hairpin_glycosidase_sf"/>
</dbReference>
<evidence type="ECO:0000256" key="3">
    <source>
        <dbReference type="ARBA" id="ARBA00023295"/>
    </source>
</evidence>
<dbReference type="EMBL" id="JAGYWB010000019">
    <property type="protein sequence ID" value="KAI0488292.1"/>
    <property type="molecule type" value="Genomic_DNA"/>
</dbReference>
<dbReference type="SMR" id="A0A8T3A2I3"/>
<evidence type="ECO:0000256" key="5">
    <source>
        <dbReference type="SAM" id="SignalP"/>
    </source>
</evidence>
<dbReference type="PANTHER" id="PTHR23403:SF1">
    <property type="entry name" value="TREHALASE"/>
    <property type="match status" value="1"/>
</dbReference>
<name>A0A8T3A2I3_DENNO</name>
<dbReference type="InterPro" id="IPR012341">
    <property type="entry name" value="6hp_glycosidase-like_sf"/>
</dbReference>
<dbReference type="PRINTS" id="PR00744">
    <property type="entry name" value="GLHYDRLASE37"/>
</dbReference>
<dbReference type="InterPro" id="IPR018232">
    <property type="entry name" value="Glyco_hydro_37_CS"/>
</dbReference>
<evidence type="ECO:0000256" key="2">
    <source>
        <dbReference type="ARBA" id="ARBA00022801"/>
    </source>
</evidence>
<comment type="similarity">
    <text evidence="1 4">Belongs to the glycosyl hydrolase 37 family.</text>
</comment>
<dbReference type="GO" id="GO:0004555">
    <property type="term" value="F:alpha,alpha-trehalase activity"/>
    <property type="evidence" value="ECO:0007669"/>
    <property type="project" value="UniProtKB-EC"/>
</dbReference>
<dbReference type="Proteomes" id="UP000829196">
    <property type="component" value="Unassembled WGS sequence"/>
</dbReference>
<keyword evidence="7" id="KW-1185">Reference proteome</keyword>
<accession>A0A8T3A2I3</accession>
<dbReference type="PANTHER" id="PTHR23403">
    <property type="entry name" value="TREHALASE"/>
    <property type="match status" value="1"/>
</dbReference>
<dbReference type="GO" id="GO:0005993">
    <property type="term" value="P:trehalose catabolic process"/>
    <property type="evidence" value="ECO:0007669"/>
    <property type="project" value="TreeGrafter"/>
</dbReference>
<dbReference type="PROSITE" id="PS00928">
    <property type="entry name" value="TREHALASE_2"/>
    <property type="match status" value="1"/>
</dbReference>
<sequence>MAVTKIFIPKIPFKLSHFCYLLFFSILLLLEISTSTAVGDCGADSRPEPSNPLIAFLQRLQSDALNTLGPESFNSKLYVDLSLKHDLAFTEAAFARLPRVNGIIPASYLQSFLDTYLGEAGSDLVYAEPDDFEPEPEGFLPKVENPMVRAWALHVHSLWKNLSRKVSDDVKERPERHTLLPLPEPMIIAGGVFRELYYWDSYWIVRGLMVSKMYDTAKAIVNNLLWLMDVYGHVLNGARAYYTNRSQPPLLSSMVMEIYMKTGDLAFVNKSFPSLVKEHTFWNSGIHKVMIRDLQGHEHSLSRYFAMWNKPRPESATNDEETASKLLNSSDKENFYLQIASGAETGWDFTFFAKQLGDIPTSDKFLKASSARLSAMYSIFWNKEMNQWLDYWLNTSNSVCEYIHQFEARNQNDKIFASNFIPLWTWRHNSGSVEDGTMVERVLQSFQKSGLLYPAGIAASLSKSGQQWDFPMGWAPLQHMIIEGFSKSGSKSAWTLAEDIAIRWIRTNYAAYNTSGKMYEKYDVEGCGKIGIEGVYKPKTGFGWSNGVVLSLLDEFGWPSDREIACQ</sequence>
<dbReference type="OrthoDB" id="3542292at2759"/>
<dbReference type="InterPro" id="IPR001661">
    <property type="entry name" value="Glyco_hydro_37"/>
</dbReference>
<organism evidence="6 7">
    <name type="scientific">Dendrobium nobile</name>
    <name type="common">Orchid</name>
    <dbReference type="NCBI Taxonomy" id="94219"/>
    <lineage>
        <taxon>Eukaryota</taxon>
        <taxon>Viridiplantae</taxon>
        <taxon>Streptophyta</taxon>
        <taxon>Embryophyta</taxon>
        <taxon>Tracheophyta</taxon>
        <taxon>Spermatophyta</taxon>
        <taxon>Magnoliopsida</taxon>
        <taxon>Liliopsida</taxon>
        <taxon>Asparagales</taxon>
        <taxon>Orchidaceae</taxon>
        <taxon>Epidendroideae</taxon>
        <taxon>Malaxideae</taxon>
        <taxon>Dendrobiinae</taxon>
        <taxon>Dendrobium</taxon>
    </lineage>
</organism>
<keyword evidence="2 4" id="KW-0378">Hydrolase</keyword>